<name>A0AAW1PT96_9CHLO</name>
<evidence type="ECO:0000259" key="8">
    <source>
        <dbReference type="Pfam" id="PF12719"/>
    </source>
</evidence>
<accession>A0AAW1PT96</accession>
<organism evidence="9 10">
    <name type="scientific">[Myrmecia] bisecta</name>
    <dbReference type="NCBI Taxonomy" id="41462"/>
    <lineage>
        <taxon>Eukaryota</taxon>
        <taxon>Viridiplantae</taxon>
        <taxon>Chlorophyta</taxon>
        <taxon>core chlorophytes</taxon>
        <taxon>Trebouxiophyceae</taxon>
        <taxon>Trebouxiales</taxon>
        <taxon>Trebouxiaceae</taxon>
        <taxon>Myrmecia</taxon>
    </lineage>
</organism>
<evidence type="ECO:0000256" key="3">
    <source>
        <dbReference type="ARBA" id="ARBA00022454"/>
    </source>
</evidence>
<comment type="similarity">
    <text evidence="2">Belongs to the CND3 (condensin subunit 3) family.</text>
</comment>
<evidence type="ECO:0000256" key="2">
    <source>
        <dbReference type="ARBA" id="ARBA00006533"/>
    </source>
</evidence>
<dbReference type="PANTHER" id="PTHR14418">
    <property type="entry name" value="CONDENSIN COMPLEX SUBUNIT 3-RELATED"/>
    <property type="match status" value="1"/>
</dbReference>
<sequence length="951" mass="102040">MAKGAAKPAYSVFRIFNECQKSSAAHNKCAKLLWQLQEKAEDSCFQDICTCLQHILVVAQKEPAVERSVRFVAAFVSWRPEDRSEDCDDFVEQLLTWLLSVAAAKDKAVRYRACQLLFITIENMHVEAGISTELADQLQAAMLERLRDKIPKVREQAARVLTRLGDPGEDGSFANDPVTENLLQLLDIERNKDVRKAVLASLPISDATVGCLMERTRDTSDDVRKMSYAVIAEKVPLTDLSADQWALLLSRGLSDRSAVVRTEATRLLCFWLDKACEKEPLALLAALEVETHEDEAELALKALLAAGALKAISLAHEASASGTGLRRRPEAELMSSEETLLWRVVCEALQGDATTKGRAAAATSGANARVEAAAAGERLEALEAALPETVSALMELAVAHAAAGEEHRFATRQLLHIAARCVDLTDAAGRKAAADMVQKLLREASSGSDRRWDAALVEVARHVYSSHAELAEAMLGAIAEMYARWQLGEPSDAADGEANAAQWVQCLSVASLLLQQVPSARVALALDSLPAGCTSIADLHSLLFMPGVGHPSAAVRAEALRCVGLYCMLEGLPEAPVLQLTILRAVLAAKELALAGSELQDQCVATQALCDLALLRGPKAVDAVYMGLLPRPEASAQAAAGSEPAESSKPLLALLLDCFAKACVVVKPKGRKKAGDMGSDDMPLASAIAEGLAKLLMHQQLWEGPPADAAATKGLEQSDAVKVLSRLLVAYFDPATERAAHLRQCLSVFFHTFAAFSARNQRCLALAFLPAARLALSCGPAKKSPAPLLMRFMLQLLQTPLRSTGDATDDDSNGQLAEALVAEVLACPKGPTSKPYVAGLLKVLVALPLDGTSQPELKRLRAATEQLSKAVSDRMASKDVAAFAKRLAKLDKTPAEGLNEEELAQLLHVMELHDKEPSLQSCPLPFAEASVEATPARARGRNARRVTRVDA</sequence>
<evidence type="ECO:0000256" key="4">
    <source>
        <dbReference type="ARBA" id="ARBA00022618"/>
    </source>
</evidence>
<dbReference type="GO" id="GO:0000796">
    <property type="term" value="C:condensin complex"/>
    <property type="evidence" value="ECO:0007669"/>
    <property type="project" value="InterPro"/>
</dbReference>
<dbReference type="GO" id="GO:0051301">
    <property type="term" value="P:cell division"/>
    <property type="evidence" value="ECO:0007669"/>
    <property type="project" value="UniProtKB-KW"/>
</dbReference>
<dbReference type="InterPro" id="IPR011989">
    <property type="entry name" value="ARM-like"/>
</dbReference>
<evidence type="ECO:0000313" key="10">
    <source>
        <dbReference type="Proteomes" id="UP001489004"/>
    </source>
</evidence>
<evidence type="ECO:0000256" key="6">
    <source>
        <dbReference type="ARBA" id="ARBA00023067"/>
    </source>
</evidence>
<evidence type="ECO:0000256" key="1">
    <source>
        <dbReference type="ARBA" id="ARBA00004286"/>
    </source>
</evidence>
<feature type="domain" description="Nuclear condensin complex subunit 3 C-terminal" evidence="8">
    <location>
        <begin position="505"/>
        <end position="848"/>
    </location>
</feature>
<dbReference type="Gene3D" id="1.25.10.10">
    <property type="entry name" value="Leucine-rich Repeat Variant"/>
    <property type="match status" value="1"/>
</dbReference>
<proteinExistence type="inferred from homology"/>
<evidence type="ECO:0000313" key="9">
    <source>
        <dbReference type="EMBL" id="KAK9811687.1"/>
    </source>
</evidence>
<keyword evidence="10" id="KW-1185">Reference proteome</keyword>
<protein>
    <recommendedName>
        <fullName evidence="8">Nuclear condensin complex subunit 3 C-terminal domain-containing protein</fullName>
    </recommendedName>
</protein>
<comment type="subcellular location">
    <subcellularLocation>
        <location evidence="1">Chromosome</location>
    </subcellularLocation>
</comment>
<keyword evidence="5" id="KW-0498">Mitosis</keyword>
<dbReference type="InterPro" id="IPR016024">
    <property type="entry name" value="ARM-type_fold"/>
</dbReference>
<dbReference type="GO" id="GO:0007076">
    <property type="term" value="P:mitotic chromosome condensation"/>
    <property type="evidence" value="ECO:0007669"/>
    <property type="project" value="InterPro"/>
</dbReference>
<dbReference type="PANTHER" id="PTHR14418:SF5">
    <property type="entry name" value="CONDENSIN COMPLEX SUBUNIT 3"/>
    <property type="match status" value="1"/>
</dbReference>
<evidence type="ECO:0000256" key="5">
    <source>
        <dbReference type="ARBA" id="ARBA00022776"/>
    </source>
</evidence>
<comment type="caution">
    <text evidence="9">The sequence shown here is derived from an EMBL/GenBank/DDBJ whole genome shotgun (WGS) entry which is preliminary data.</text>
</comment>
<keyword evidence="4" id="KW-0132">Cell division</keyword>
<dbReference type="AlphaFoldDB" id="A0AAW1PT96"/>
<dbReference type="EMBL" id="JALJOR010000009">
    <property type="protein sequence ID" value="KAK9811687.1"/>
    <property type="molecule type" value="Genomic_DNA"/>
</dbReference>
<dbReference type="InterPro" id="IPR027165">
    <property type="entry name" value="CND3"/>
</dbReference>
<reference evidence="9 10" key="1">
    <citation type="journal article" date="2024" name="Nat. Commun.">
        <title>Phylogenomics reveals the evolutionary origins of lichenization in chlorophyte algae.</title>
        <authorList>
            <person name="Puginier C."/>
            <person name="Libourel C."/>
            <person name="Otte J."/>
            <person name="Skaloud P."/>
            <person name="Haon M."/>
            <person name="Grisel S."/>
            <person name="Petersen M."/>
            <person name="Berrin J.G."/>
            <person name="Delaux P.M."/>
            <person name="Dal Grande F."/>
            <person name="Keller J."/>
        </authorList>
    </citation>
    <scope>NUCLEOTIDE SEQUENCE [LARGE SCALE GENOMIC DNA]</scope>
    <source>
        <strain evidence="9 10">SAG 2043</strain>
    </source>
</reference>
<dbReference type="GO" id="GO:0000793">
    <property type="term" value="C:condensed chromosome"/>
    <property type="evidence" value="ECO:0007669"/>
    <property type="project" value="TreeGrafter"/>
</dbReference>
<keyword evidence="3" id="KW-0158">Chromosome</keyword>
<keyword evidence="7" id="KW-0131">Cell cycle</keyword>
<gene>
    <name evidence="9" type="ORF">WJX72_008386</name>
</gene>
<keyword evidence="6" id="KW-0226">DNA condensation</keyword>
<evidence type="ECO:0000256" key="7">
    <source>
        <dbReference type="ARBA" id="ARBA00023306"/>
    </source>
</evidence>
<dbReference type="Pfam" id="PF12719">
    <property type="entry name" value="Cnd3"/>
    <property type="match status" value="1"/>
</dbReference>
<dbReference type="SUPFAM" id="SSF48371">
    <property type="entry name" value="ARM repeat"/>
    <property type="match status" value="1"/>
</dbReference>
<dbReference type="Proteomes" id="UP001489004">
    <property type="component" value="Unassembled WGS sequence"/>
</dbReference>
<dbReference type="InterPro" id="IPR025977">
    <property type="entry name" value="Cnd3_C"/>
</dbReference>